<dbReference type="EMBL" id="FOIM01000009">
    <property type="protein sequence ID" value="SET60030.1"/>
    <property type="molecule type" value="Genomic_DNA"/>
</dbReference>
<sequence>MNQESVEIMMRMVPETVEAQIMVTKSYFRMIHYAMGHEVRLGVFNVWSESTLELAEHLKRLHPRMTMVFVAKNERYRKRSGRFADSFYFTGAVGDEQWSRVFEQMGLIR</sequence>
<reference evidence="2" key="1">
    <citation type="submission" date="2016-10" db="EMBL/GenBank/DDBJ databases">
        <authorList>
            <person name="Varghese N."/>
            <person name="Submissions S."/>
        </authorList>
    </citation>
    <scope>NUCLEOTIDE SEQUENCE [LARGE SCALE GENOMIC DNA]</scope>
    <source>
        <strain evidence="2">NLAE-zl-G277</strain>
    </source>
</reference>
<proteinExistence type="predicted"/>
<name>A0A1I0FNT3_9FIRM</name>
<dbReference type="Proteomes" id="UP000198508">
    <property type="component" value="Unassembled WGS sequence"/>
</dbReference>
<accession>A0A1I0FNT3</accession>
<dbReference type="STRING" id="460384.SAMN05216313_10987"/>
<evidence type="ECO:0000313" key="1">
    <source>
        <dbReference type="EMBL" id="SET60030.1"/>
    </source>
</evidence>
<gene>
    <name evidence="1" type="ORF">SAMN05216313_10987</name>
</gene>
<evidence type="ECO:0000313" key="2">
    <source>
        <dbReference type="Proteomes" id="UP000198508"/>
    </source>
</evidence>
<protein>
    <submittedName>
        <fullName evidence="1">Uncharacterized protein</fullName>
    </submittedName>
</protein>
<dbReference type="AlphaFoldDB" id="A0A1I0FNT3"/>
<keyword evidence="2" id="KW-1185">Reference proteome</keyword>
<organism evidence="1 2">
    <name type="scientific">Enterocloster lavalensis</name>
    <dbReference type="NCBI Taxonomy" id="460384"/>
    <lineage>
        <taxon>Bacteria</taxon>
        <taxon>Bacillati</taxon>
        <taxon>Bacillota</taxon>
        <taxon>Clostridia</taxon>
        <taxon>Lachnospirales</taxon>
        <taxon>Lachnospiraceae</taxon>
        <taxon>Enterocloster</taxon>
    </lineage>
</organism>